<keyword evidence="2" id="KW-1185">Reference proteome</keyword>
<proteinExistence type="predicted"/>
<gene>
    <name evidence="1" type="ORF">PORY_001890</name>
</gene>
<comment type="caution">
    <text evidence="1">The sequence shown here is derived from an EMBL/GenBank/DDBJ whole genome shotgun (WGS) entry which is preliminary data.</text>
</comment>
<name>A0ACB7CCP0_9ASCO</name>
<evidence type="ECO:0000313" key="1">
    <source>
        <dbReference type="EMBL" id="KAG4304837.1"/>
    </source>
</evidence>
<reference evidence="1 2" key="1">
    <citation type="journal article" date="2021" name="Commun. Biol.">
        <title>Genomic insights into the host specific adaptation of the Pneumocystis genus.</title>
        <authorList>
            <person name="Cisse O.H."/>
            <person name="Ma L."/>
            <person name="Dekker J.P."/>
            <person name="Khil P.P."/>
            <person name="Youn J.-H."/>
            <person name="Brenchley J.M."/>
            <person name="Blair R."/>
            <person name="Pahar B."/>
            <person name="Chabe M."/>
            <person name="Van Rompay K.K.A."/>
            <person name="Keesler R."/>
            <person name="Sukura A."/>
            <person name="Hirsch V."/>
            <person name="Kutty G."/>
            <person name="Liu Y."/>
            <person name="Peng L."/>
            <person name="Chen J."/>
            <person name="Song J."/>
            <person name="Weissenbacher-Lang C."/>
            <person name="Xu J."/>
            <person name="Upham N.S."/>
            <person name="Stajich J.E."/>
            <person name="Cuomo C.A."/>
            <person name="Cushion M.T."/>
            <person name="Kovacs J.A."/>
        </authorList>
    </citation>
    <scope>NUCLEOTIDE SEQUENCE [LARGE SCALE GENOMIC DNA]</scope>
    <source>
        <strain evidence="1 2">RABM</strain>
    </source>
</reference>
<sequence length="3509" mass="398589">MKIKRAVPKKISQPPLELKEVIDRASEVIEEELPLLLNGFQEWKYARGDLFHWVTVLNRFDGILERICKEYVLKSVQTIVFTIKTKELLLAILRFSTILLDNCSNRNIYNSCNYLNDLLYSTDIDVVEHTLCLSLRLAQRVSSQRYYRSNYFISSERCLKLAMSLQQSSQERGTSGIDMVKLLSDSYATDIYKSVYYAFYRHLNPIEAIALSSTKDKETLSSTPVSKGKVKENQSLSLSESIDDSAEGMTAIKIGSEKLYNRQVEDIFSDAISTYNIPTANYFDLMLRIRFAKYVYDKKKRQQLVCIKILAIAVLAYTVQEHVLHSRFFIFEPDIIINLAQLIHPDNKISKEIEIASFYALEALAHHRPKLMDVLLALNASVNHGILMYVFRTMIIELENSGFTKVFLKEYVDALFLLIHYLTTTQQGGNMLTSAGIISFLIRLLKNKTPKAIRAVTKATSLLDHLTYGFPSTFSSFCSARGLDVLVERIKCEVDYNIEQFLLPGKTSKTSLIEHSMSQERFIVLKTMLKFTLHMMQSTGTSDGLRNLIDSSLLETLKKIFIYFEDFGPSIIAMSINILSTFIHNEPTSYSIIHEVKLSETFLKMTSSLILPSPDVISAIPNAFGAICLNTQGMELFNSIKPLSSFFSIFTSSLHRKALQESELSSILGTSFDELVRHHPSLKSDVIDEVLSMLKRVLQIGTELTNIIDNANMSTTTSDSDLNSQNDVVMKEKLDYIEDDENGVKRPVIVSHIDFVSRFLEGFFQNSSHCREFLRNNGLDILLQYYSLPCLPYDFIDTPASYSLSHLFRIISEVNVQSVLLDIVKYFQKSLNKLDIFLEHKGLESFFERYLKLLPTGLEFVFSGNCFLKDLSQVHSLGSLLSDIYELPIFSHARSALSFFQLFLSNPELDGLLEKIGHLVRVSVWESINLLNIIPSDLEEATRLSDDSKIKNNDKEKKDSKLDQSIDRSSPVFLSIKMIRYLLAQIPTSLNNFFQGLSKMLITHRFSDSGQRKMALKVANIIGVILAQHLKWEKLDNVEFVNNKYMYWVMVLGFNQAVILEEKQQISVQTIVLLAFDKFGGIHATLHILKTFWQEVDKLSSISERSKDSCSITFRVYDGIKIILQFFKVITLPKALLISLQTSGLSFREKDKDKPDYFNPSDFIAQLRANVLPPIKDLWASDILYKIPYLNVKFIVQIFTQIFKIEGEMNEKAESNASLVASGHRALSGLSEERIRQLCDMGFARSAAETALMRCGNHLSTATEYLLAHPELNQDTGTSRSHSNANSLSNHPFSSQNEQVNNSTRDHVGATQDSSSALTSFLNSIDQSAFSTDGNNEQIISRSNDTEKLEINTVSVKGKGKDNSKVDTKAHVDTNLSGVRKSIKTDLIERVLTLLNIHNNLVFELSALILETCVYFNENSWNVYVVECIVNKICELESKIKSSESDGLKAASILHLLGLLLHDSSFYESCKNEILNFQPVFICFLTRENDKPSPWLAPVLLVFEQIIITSIQPKQQPLLPASEDSAPRVVSDLFFLVQKESIFDAILELFKTEFQKIDDILSLLRVLVILTRSKDIVVRFFQKDGMQLLFSAIKSISGKYQNEHLQILIVTILRHLIEDLDVIKNIMTTEVKSYFNQSRFRGLDINAFLRNNAHLVLRDPDIFVDVIEKECKFPRYDIHNRIQQIALKDSEFIENSVQEITSTDQTSMSSKLSCQDVIEINKLEDPDSVIFFLLSELLDCKDGFDYEEIKQLDSANADTVNTAASNVDQSKTSGTISKENEFKAEEHPQYMYKCFLLQCLAELLSSYKHCKLEFVNFSKKYVFKGVVLPSKVRSTMLSYLLYDVIPYGTINPSENIQIRKRFSASNWAISVIISLCASTSESVEEKNKSDLVFVRKLVLESISKAFKDASCSLEPLEMRYSRLLTLSELCYRLLVARANIKGVSNYINDDHKKIAKLMLEKNFMSILTGALADIDLNFPSSKRLVRLILRPLRKLSQIAVELNENSEIEKPDNNDKQDETLTDASISEREPLDEREETLDLYRNSALGMFHGEMEDNENSNEFDSDDEEIYDEMDFDEEDSETGSVLSDEDNDIDMGSQQNGEMDVEIILDDQVDTDDDVNEQTELGLNDVIDDPNRASEDGFDVETDDESGWQTDSIDDITNEDDDNDGGRSDRRSWHAITSGGCHFISEPNVQVFRRSSRINNGMENNINPLLIDSTSVSQRHVLQSRDSFSRSDSFTDWVQSIEQLIGGGAVQVLGDVMNRVSRQIRGPSQHAIRVEVNTSNGSLLTREVERMFGQRSQSVQQNQRSSREDPITAVAILSPTSTSQRWSDEARLIYGNTVVEKALLMLNSLMNVLVPQAIRDERIRKEKEKVLEEVKKSQITENSGDDKNNGKNMEDELSGNESDKTGCTVADVSTMDGVENIPSQIQERSVDESVGPSQRVTVMLRGNEVDITSLDIDPTFLEALPEDMREDVLTQHIRDQRVAALTNQSSEISPEFLNALPDEIREELLQQEAADRRRREREQQIYSSRNNVDVTTSGPVEIDPVTFLATLDPYLRRQVLLDQNDEFLSQLPPSLAEEVNVLRERSTGRLSQILQIPASSSHQRETNSSLPKKSSTKHEIVQLLDKAGIATLVRLLFIPQPNGKNPLHDILLSVCKNRQNRIEVINLLLSVLQDGTNDLYAVDKSFSQMSLRAKNTTLKGTPKSKTTSKCPLSSFLQSNGENMPNLVTQQCIEALEFLVQWNEHLPSYFLNEHDHIIRPRRSNSRKDKGKDTITKGSKYAINILLSLLDRDSILQNSSIMDQFSHLLSIITRSLSTLKKRGKQESESCKNSKSPQLQSEVNEDTIDERSEQNVDSHSDADIKIVDNNDKDQEAMSKNRVIESPYIPESNLRLIVNILTSRDCSSKTFQHTLTAMQYLTIIPGSKDIIGDELVCKAQTFGSRLLGQLDDLIQQIRNVSCGAELQGSALSEFSPASSDQAKLLRILKAISYLFEQKEKSDSTETEDNNSDLSRLYDSLTFQPLWGKLSICLSAIQERPDMMHIATILLPMIESLMVICKNTALKDISKRTYGSRHPTPAEDSMESIFFSFTENHRKILNQMVRNNPSLMSGSVSLLVKNPKILDFDNKRNYFNRRLHDRGSSREHYPPLQLNVRREMIFLDSYLALYFKSGDEMKYSKLNIRFHGEEGVDAGGLTREWYQALARQMFNPDYALFIPVAADKTTFHPNRRSDVNQDHLSFFKFIGRIIGKALYDNRLLDSHFSRAVYKKILGKPVSLKDIETLDLEYYKSLVWMLENDITDVITETFSVETENYGATETVDLIPGGRSILVTEENKHEYVKAVIEYRLINSVKDQLDNFLIGFYDIIPPDLIQIFNEQELELLISGLPDIDVDDWRHNTEYCNYTASSPQIQWFWRAVRSFDDEQRAKLLQFATGTSKVPLNGFKGLEGMQGIQKFSIHRDPTSSDRLPQSHTCYNQIDLPVYESYEALRAALLTAINEGSEGFGFA</sequence>
<protein>
    <submittedName>
        <fullName evidence="1">Uncharacterized protein</fullName>
    </submittedName>
</protein>
<evidence type="ECO:0000313" key="2">
    <source>
        <dbReference type="Proteomes" id="UP000768646"/>
    </source>
</evidence>
<dbReference type="Proteomes" id="UP000768646">
    <property type="component" value="Unassembled WGS sequence"/>
</dbReference>
<dbReference type="EMBL" id="JABTEG010000006">
    <property type="protein sequence ID" value="KAG4304837.1"/>
    <property type="molecule type" value="Genomic_DNA"/>
</dbReference>
<organism evidence="1 2">
    <name type="scientific">Pneumocystis oryctolagi</name>
    <dbReference type="NCBI Taxonomy" id="42067"/>
    <lineage>
        <taxon>Eukaryota</taxon>
        <taxon>Fungi</taxon>
        <taxon>Dikarya</taxon>
        <taxon>Ascomycota</taxon>
        <taxon>Taphrinomycotina</taxon>
        <taxon>Pneumocystomycetes</taxon>
        <taxon>Pneumocystaceae</taxon>
        <taxon>Pneumocystis</taxon>
    </lineage>
</organism>
<accession>A0ACB7CCP0</accession>